<dbReference type="Pfam" id="PF00126">
    <property type="entry name" value="HTH_1"/>
    <property type="match status" value="1"/>
</dbReference>
<evidence type="ECO:0000259" key="5">
    <source>
        <dbReference type="PROSITE" id="PS50931"/>
    </source>
</evidence>
<dbReference type="InterPro" id="IPR036388">
    <property type="entry name" value="WH-like_DNA-bd_sf"/>
</dbReference>
<dbReference type="STRING" id="996342.SAMN05443551_3506"/>
<dbReference type="SUPFAM" id="SSF53850">
    <property type="entry name" value="Periplasmic binding protein-like II"/>
    <property type="match status" value="1"/>
</dbReference>
<dbReference type="Pfam" id="PF03466">
    <property type="entry name" value="LysR_substrate"/>
    <property type="match status" value="1"/>
</dbReference>
<feature type="domain" description="HTH lysR-type" evidence="5">
    <location>
        <begin position="1"/>
        <end position="60"/>
    </location>
</feature>
<name>A0A1M5WTN1_9RHOB</name>
<dbReference type="OrthoDB" id="9815174at2"/>
<dbReference type="GO" id="GO:0003700">
    <property type="term" value="F:DNA-binding transcription factor activity"/>
    <property type="evidence" value="ECO:0007669"/>
    <property type="project" value="InterPro"/>
</dbReference>
<dbReference type="InterPro" id="IPR000847">
    <property type="entry name" value="LysR_HTH_N"/>
</dbReference>
<dbReference type="InterPro" id="IPR036390">
    <property type="entry name" value="WH_DNA-bd_sf"/>
</dbReference>
<dbReference type="PANTHER" id="PTHR30346:SF0">
    <property type="entry name" value="HCA OPERON TRANSCRIPTIONAL ACTIVATOR HCAR"/>
    <property type="match status" value="1"/>
</dbReference>
<dbReference type="FunFam" id="1.10.10.10:FF:000001">
    <property type="entry name" value="LysR family transcriptional regulator"/>
    <property type="match status" value="1"/>
</dbReference>
<keyword evidence="7" id="KW-1185">Reference proteome</keyword>
<dbReference type="SUPFAM" id="SSF46785">
    <property type="entry name" value="Winged helix' DNA-binding domain"/>
    <property type="match status" value="1"/>
</dbReference>
<keyword evidence="4" id="KW-0804">Transcription</keyword>
<dbReference type="RefSeq" id="WP_072779386.1">
    <property type="nucleotide sequence ID" value="NZ_FQXC01000005.1"/>
</dbReference>
<dbReference type="AlphaFoldDB" id="A0A1M5WTN1"/>
<evidence type="ECO:0000256" key="2">
    <source>
        <dbReference type="ARBA" id="ARBA00023015"/>
    </source>
</evidence>
<dbReference type="PROSITE" id="PS50931">
    <property type="entry name" value="HTH_LYSR"/>
    <property type="match status" value="1"/>
</dbReference>
<keyword evidence="2" id="KW-0805">Transcription regulation</keyword>
<gene>
    <name evidence="6" type="ORF">SAMN05443551_3506</name>
</gene>
<evidence type="ECO:0000256" key="1">
    <source>
        <dbReference type="ARBA" id="ARBA00009437"/>
    </source>
</evidence>
<dbReference type="GO" id="GO:0032993">
    <property type="term" value="C:protein-DNA complex"/>
    <property type="evidence" value="ECO:0007669"/>
    <property type="project" value="TreeGrafter"/>
</dbReference>
<dbReference type="PANTHER" id="PTHR30346">
    <property type="entry name" value="TRANSCRIPTIONAL DUAL REGULATOR HCAR-RELATED"/>
    <property type="match status" value="1"/>
</dbReference>
<comment type="similarity">
    <text evidence="1">Belongs to the LysR transcriptional regulatory family.</text>
</comment>
<evidence type="ECO:0000313" key="7">
    <source>
        <dbReference type="Proteomes" id="UP000184221"/>
    </source>
</evidence>
<dbReference type="EMBL" id="FQXC01000005">
    <property type="protein sequence ID" value="SHH90808.1"/>
    <property type="molecule type" value="Genomic_DNA"/>
</dbReference>
<accession>A0A1M5WTN1</accession>
<organism evidence="6 7">
    <name type="scientific">Marivita hallyeonensis</name>
    <dbReference type="NCBI Taxonomy" id="996342"/>
    <lineage>
        <taxon>Bacteria</taxon>
        <taxon>Pseudomonadati</taxon>
        <taxon>Pseudomonadota</taxon>
        <taxon>Alphaproteobacteria</taxon>
        <taxon>Rhodobacterales</taxon>
        <taxon>Roseobacteraceae</taxon>
        <taxon>Marivita</taxon>
    </lineage>
</organism>
<evidence type="ECO:0000256" key="3">
    <source>
        <dbReference type="ARBA" id="ARBA00023125"/>
    </source>
</evidence>
<dbReference type="Gene3D" id="1.10.10.10">
    <property type="entry name" value="Winged helix-like DNA-binding domain superfamily/Winged helix DNA-binding domain"/>
    <property type="match status" value="1"/>
</dbReference>
<dbReference type="GO" id="GO:0003677">
    <property type="term" value="F:DNA binding"/>
    <property type="evidence" value="ECO:0007669"/>
    <property type="project" value="UniProtKB-KW"/>
</dbReference>
<protein>
    <submittedName>
        <fullName evidence="6">Transcriptional regulator, LysR family</fullName>
    </submittedName>
</protein>
<dbReference type="CDD" id="cd08414">
    <property type="entry name" value="PBP2_LTTR_aromatics_like"/>
    <property type="match status" value="1"/>
</dbReference>
<dbReference type="Proteomes" id="UP000184221">
    <property type="component" value="Unassembled WGS sequence"/>
</dbReference>
<dbReference type="InterPro" id="IPR005119">
    <property type="entry name" value="LysR_subst-bd"/>
</dbReference>
<reference evidence="6 7" key="1">
    <citation type="submission" date="2016-11" db="EMBL/GenBank/DDBJ databases">
        <authorList>
            <person name="Jaros S."/>
            <person name="Januszkiewicz K."/>
            <person name="Wedrychowicz H."/>
        </authorList>
    </citation>
    <scope>NUCLEOTIDE SEQUENCE [LARGE SCALE GENOMIC DNA]</scope>
    <source>
        <strain evidence="6 7">DSM 29431</strain>
    </source>
</reference>
<proteinExistence type="inferred from homology"/>
<dbReference type="Gene3D" id="3.40.190.10">
    <property type="entry name" value="Periplasmic binding protein-like II"/>
    <property type="match status" value="2"/>
</dbReference>
<evidence type="ECO:0000313" key="6">
    <source>
        <dbReference type="EMBL" id="SHH90808.1"/>
    </source>
</evidence>
<sequence length="300" mass="33553">MRSDLRLVRYFVAVAEELHFRRAADRLGIAQPALSRAIQTLETELGVALFVRSNRNVQITPAGQVFLERSNEILNLMHRATEDVRNAHNGRVGTLRIGYTDFAIAGPLPTLLKDFQERQRQITLKPQHGVTLMQLNRLAEGQLDIGFVTGPVNKNGYEEHPVQTEAFVCVCADSHRLAVRQSIQLAELANEDFVHGSSTDWQHFYDFLIPLCRRAGFTPRIVQEAFNTAGIFGLVSCGMGVTVLTEKVCCGLPPGLVIIPIEDVTERLTTTAIWRRDHMVGPTRHFVEYLRGLPNPSSSI</sequence>
<dbReference type="PRINTS" id="PR00039">
    <property type="entry name" value="HTHLYSR"/>
</dbReference>
<evidence type="ECO:0000256" key="4">
    <source>
        <dbReference type="ARBA" id="ARBA00023163"/>
    </source>
</evidence>
<keyword evidence="3" id="KW-0238">DNA-binding</keyword>